<evidence type="ECO:0000256" key="1">
    <source>
        <dbReference type="SAM" id="Phobius"/>
    </source>
</evidence>
<feature type="transmembrane region" description="Helical" evidence="1">
    <location>
        <begin position="7"/>
        <end position="30"/>
    </location>
</feature>
<dbReference type="Pfam" id="PF09583">
    <property type="entry name" value="Phageshock_PspG"/>
    <property type="match status" value="1"/>
</dbReference>
<reference evidence="2 3" key="1">
    <citation type="submission" date="2024-07" db="EMBL/GenBank/DDBJ databases">
        <authorList>
            <person name="Hebao G."/>
        </authorList>
    </citation>
    <scope>NUCLEOTIDE SEQUENCE [LARGE SCALE GENOMIC DNA]</scope>
    <source>
        <strain evidence="2 3">ACCC 02193</strain>
    </source>
</reference>
<dbReference type="NCBIfam" id="TIGR02975">
    <property type="entry name" value="phageshock_pspG"/>
    <property type="match status" value="1"/>
</dbReference>
<keyword evidence="3" id="KW-1185">Reference proteome</keyword>
<accession>A0ABV4E5B2</accession>
<dbReference type="RefSeq" id="WP_253456194.1">
    <property type="nucleotide sequence ID" value="NZ_JBGFFX010000003.1"/>
</dbReference>
<sequence>MEIFFVLGFFVMLLLTGVSLLGIILALFVASVVMMFAGLLMVVIKMLPWLALAVAAVWIYRAYRKPPSKTARWISR</sequence>
<dbReference type="EMBL" id="JBGFFX010000003">
    <property type="protein sequence ID" value="MEY8770043.1"/>
    <property type="molecule type" value="Genomic_DNA"/>
</dbReference>
<organism evidence="2 3">
    <name type="scientific">Erwinia aeris</name>
    <dbReference type="NCBI Taxonomy" id="3239803"/>
    <lineage>
        <taxon>Bacteria</taxon>
        <taxon>Pseudomonadati</taxon>
        <taxon>Pseudomonadota</taxon>
        <taxon>Gammaproteobacteria</taxon>
        <taxon>Enterobacterales</taxon>
        <taxon>Erwiniaceae</taxon>
        <taxon>Erwinia</taxon>
    </lineage>
</organism>
<feature type="transmembrane region" description="Helical" evidence="1">
    <location>
        <begin position="36"/>
        <end position="60"/>
    </location>
</feature>
<proteinExistence type="predicted"/>
<keyword evidence="1" id="KW-0472">Membrane</keyword>
<protein>
    <submittedName>
        <fullName evidence="2">Envelope stress response protein PspG</fullName>
    </submittedName>
</protein>
<keyword evidence="1" id="KW-1133">Transmembrane helix</keyword>
<gene>
    <name evidence="2" type="primary">pspG</name>
    <name evidence="2" type="ORF">AB6T85_06315</name>
</gene>
<name>A0ABV4E5B2_9GAMM</name>
<dbReference type="InterPro" id="IPR014318">
    <property type="entry name" value="Phageshock_PspG"/>
</dbReference>
<comment type="caution">
    <text evidence="2">The sequence shown here is derived from an EMBL/GenBank/DDBJ whole genome shotgun (WGS) entry which is preliminary data.</text>
</comment>
<evidence type="ECO:0000313" key="3">
    <source>
        <dbReference type="Proteomes" id="UP001565243"/>
    </source>
</evidence>
<evidence type="ECO:0000313" key="2">
    <source>
        <dbReference type="EMBL" id="MEY8770043.1"/>
    </source>
</evidence>
<keyword evidence="1" id="KW-0812">Transmembrane</keyword>
<dbReference type="Proteomes" id="UP001565243">
    <property type="component" value="Unassembled WGS sequence"/>
</dbReference>